<evidence type="ECO:0000256" key="8">
    <source>
        <dbReference type="ARBA" id="ARBA00022553"/>
    </source>
</evidence>
<dbReference type="InterPro" id="IPR037768">
    <property type="entry name" value="C2B_Copine"/>
</dbReference>
<sequence length="613" mass="68207">MINALDATSSTPSVSLLLTVRASQLPDLDVLTKSDPMCVAYQFVGRLTGNGRWQEVGRTETLKNTLNPEWATQIRVEYLFEEKQTMRFEVYDIDSKSTQLSAHDFVGRIECELAEIVSNRPFTKALSDEVDEGSKENVEFHWSAKKLDKKDLFGKSDPFLNIYRVNDDGSRMLAHRTDVIKKDLNPQWRPFEVNVKMLCGGDYARQFLIECFDYDWDGGHDLIGVCHVNLDQLFSHQVKALPLINEKKRLKKGDKYKDSGTLEFNGIRIIKQHSFLDYISGGTQLDFAVAVDFTASNGAVHKPTSLHCINPTQPNQYEIAIRAIIDICQHYNNSKLFDAFGFGAIVPPDACVSPVFSLNGDANPAVVGLPGVMEAYRYTLNRVRLYGPTNFAPVINEVAKKAAKLGNDGSRYQASSLPLSIIIVGVGNDEFENMNELDSDDRMLSHAGRTAQRDIVQFVPLRNFLHSNCVGAESERVMGLLAKEVLAEVPLQLTSYMKKRNIVPRPADNPFPKDPEAVFQPSLPSATMFAAAPAVPAPPQAPPAPPMPGYPQYSPYPPMYQQQLQQHYPYPTYPPTVSPMQHAILQQSAAPSAPMAPPVDLDDIQPTMAGMKL</sequence>
<evidence type="ECO:0000256" key="4">
    <source>
        <dbReference type="ARBA" id="ARBA00004496"/>
    </source>
</evidence>
<evidence type="ECO:0000256" key="2">
    <source>
        <dbReference type="ARBA" id="ARBA00004236"/>
    </source>
</evidence>
<keyword evidence="7" id="KW-0963">Cytoplasm</keyword>
<dbReference type="FunFam" id="2.60.40.150:FF:000099">
    <property type="entry name" value="Copine 3"/>
    <property type="match status" value="1"/>
</dbReference>
<dbReference type="PROSITE" id="PS50004">
    <property type="entry name" value="C2"/>
    <property type="match status" value="2"/>
</dbReference>
<comment type="function">
    <text evidence="15">Calcium-dependent phospholipid-binding protein that plays a role in ERBB2-mediated tumor cell migration in response to growth factor heregulin stimulation.</text>
</comment>
<evidence type="ECO:0000256" key="6">
    <source>
        <dbReference type="ARBA" id="ARBA00022475"/>
    </source>
</evidence>
<protein>
    <recommendedName>
        <fullName evidence="17">Copine-3</fullName>
    </recommendedName>
    <alternativeName>
        <fullName evidence="18">Copine III</fullName>
    </alternativeName>
</protein>
<dbReference type="FunFam" id="2.60.40.150:FF:000042">
    <property type="entry name" value="Copine 3"/>
    <property type="match status" value="1"/>
</dbReference>
<evidence type="ECO:0000313" key="22">
    <source>
        <dbReference type="WBParaSite" id="NBR_0001752101-mRNA-1"/>
    </source>
</evidence>
<keyword evidence="21" id="KW-1185">Reference proteome</keyword>
<dbReference type="AlphaFoldDB" id="A0A158R350"/>
<proteinExistence type="inferred from homology"/>
<dbReference type="GO" id="GO:0046872">
    <property type="term" value="F:metal ion binding"/>
    <property type="evidence" value="ECO:0007669"/>
    <property type="project" value="UniProtKB-KW"/>
</dbReference>
<dbReference type="EMBL" id="UYSL01022811">
    <property type="protein sequence ID" value="VDL81179.1"/>
    <property type="molecule type" value="Genomic_DNA"/>
</dbReference>
<evidence type="ECO:0000256" key="18">
    <source>
        <dbReference type="ARBA" id="ARBA00076171"/>
    </source>
</evidence>
<keyword evidence="9" id="KW-0479">Metal-binding</keyword>
<dbReference type="Pfam" id="PF07002">
    <property type="entry name" value="Copine"/>
    <property type="match status" value="1"/>
</dbReference>
<dbReference type="CDD" id="cd04047">
    <property type="entry name" value="C2B_Copine"/>
    <property type="match status" value="1"/>
</dbReference>
<dbReference type="GO" id="GO:0005737">
    <property type="term" value="C:cytoplasm"/>
    <property type="evidence" value="ECO:0007669"/>
    <property type="project" value="UniProtKB-SubCell"/>
</dbReference>
<feature type="domain" description="C2" evidence="19">
    <location>
        <begin position="127"/>
        <end position="243"/>
    </location>
</feature>
<evidence type="ECO:0000256" key="16">
    <source>
        <dbReference type="ARBA" id="ARBA00065466"/>
    </source>
</evidence>
<keyword evidence="13" id="KW-0472">Membrane</keyword>
<comment type="similarity">
    <text evidence="5">Belongs to the copine family.</text>
</comment>
<dbReference type="GO" id="GO:0005886">
    <property type="term" value="C:plasma membrane"/>
    <property type="evidence" value="ECO:0007669"/>
    <property type="project" value="UniProtKB-SubCell"/>
</dbReference>
<evidence type="ECO:0000256" key="12">
    <source>
        <dbReference type="ARBA" id="ARBA00022949"/>
    </source>
</evidence>
<reference evidence="22" key="1">
    <citation type="submission" date="2016-04" db="UniProtKB">
        <authorList>
            <consortium name="WormBaseParasite"/>
        </authorList>
    </citation>
    <scope>IDENTIFICATION</scope>
</reference>
<comment type="subunit">
    <text evidence="16">Monomer. Interacts with ERBB2 (preferentially with the tyrosine phosphorylated form); this interaction occurs at the cell membrane and is increased in a growth factor heregulin-dependent manner. Interacts with SHC1; this interaction may mediate the binding of CPNE3 with ERBB2. Interacts with RACK1.</text>
</comment>
<evidence type="ECO:0000256" key="5">
    <source>
        <dbReference type="ARBA" id="ARBA00009048"/>
    </source>
</evidence>
<dbReference type="PANTHER" id="PTHR10857">
    <property type="entry name" value="COPINE"/>
    <property type="match status" value="1"/>
</dbReference>
<evidence type="ECO:0000313" key="20">
    <source>
        <dbReference type="EMBL" id="VDL81179.1"/>
    </source>
</evidence>
<dbReference type="InterPro" id="IPR000008">
    <property type="entry name" value="C2_dom"/>
</dbReference>
<organism evidence="22">
    <name type="scientific">Nippostrongylus brasiliensis</name>
    <name type="common">Rat hookworm</name>
    <dbReference type="NCBI Taxonomy" id="27835"/>
    <lineage>
        <taxon>Eukaryota</taxon>
        <taxon>Metazoa</taxon>
        <taxon>Ecdysozoa</taxon>
        <taxon>Nematoda</taxon>
        <taxon>Chromadorea</taxon>
        <taxon>Rhabditida</taxon>
        <taxon>Rhabditina</taxon>
        <taxon>Rhabditomorpha</taxon>
        <taxon>Strongyloidea</taxon>
        <taxon>Heligmosomidae</taxon>
        <taxon>Nippostrongylus</taxon>
    </lineage>
</organism>
<accession>A0A158R350</accession>
<dbReference type="GO" id="GO:0005544">
    <property type="term" value="F:calcium-dependent phospholipid binding"/>
    <property type="evidence" value="ECO:0007669"/>
    <property type="project" value="InterPro"/>
</dbReference>
<name>A0A158R350_NIPBR</name>
<evidence type="ECO:0000256" key="7">
    <source>
        <dbReference type="ARBA" id="ARBA00022490"/>
    </source>
</evidence>
<evidence type="ECO:0000256" key="3">
    <source>
        <dbReference type="ARBA" id="ARBA00004246"/>
    </source>
</evidence>
<keyword evidence="12" id="KW-0965">Cell junction</keyword>
<dbReference type="WBParaSite" id="NBR_0001752101-mRNA-1">
    <property type="protein sequence ID" value="NBR_0001752101-mRNA-1"/>
    <property type="gene ID" value="NBR_0001752101"/>
</dbReference>
<evidence type="ECO:0000313" key="21">
    <source>
        <dbReference type="Proteomes" id="UP000271162"/>
    </source>
</evidence>
<dbReference type="SMART" id="SM00239">
    <property type="entry name" value="C2"/>
    <property type="match status" value="2"/>
</dbReference>
<keyword evidence="6" id="KW-1003">Cell membrane</keyword>
<dbReference type="GO" id="GO:0071277">
    <property type="term" value="P:cellular response to calcium ion"/>
    <property type="evidence" value="ECO:0007669"/>
    <property type="project" value="UniProtKB-ARBA"/>
</dbReference>
<dbReference type="Proteomes" id="UP000271162">
    <property type="component" value="Unassembled WGS sequence"/>
</dbReference>
<dbReference type="GO" id="GO:0005634">
    <property type="term" value="C:nucleus"/>
    <property type="evidence" value="ECO:0007669"/>
    <property type="project" value="UniProtKB-SubCell"/>
</dbReference>
<dbReference type="SUPFAM" id="SSF49562">
    <property type="entry name" value="C2 domain (Calcium/lipid-binding domain, CaLB)"/>
    <property type="match status" value="2"/>
</dbReference>
<dbReference type="InterPro" id="IPR045052">
    <property type="entry name" value="Copine"/>
</dbReference>
<dbReference type="InterPro" id="IPR035892">
    <property type="entry name" value="C2_domain_sf"/>
</dbReference>
<evidence type="ECO:0000259" key="19">
    <source>
        <dbReference type="PROSITE" id="PS50004"/>
    </source>
</evidence>
<evidence type="ECO:0000256" key="10">
    <source>
        <dbReference type="ARBA" id="ARBA00022737"/>
    </source>
</evidence>
<keyword evidence="8" id="KW-0597">Phosphoprotein</keyword>
<dbReference type="Gene3D" id="2.60.40.150">
    <property type="entry name" value="C2 domain"/>
    <property type="match status" value="2"/>
</dbReference>
<dbReference type="InterPro" id="IPR010734">
    <property type="entry name" value="Copine_C"/>
</dbReference>
<keyword evidence="11" id="KW-0106">Calcium</keyword>
<keyword evidence="14" id="KW-0539">Nucleus</keyword>
<dbReference type="OMA" id="DMHATIR"/>
<gene>
    <name evidence="20" type="ORF">NBR_LOCUS17522</name>
</gene>
<dbReference type="CDD" id="cd04048">
    <property type="entry name" value="C2A_Copine"/>
    <property type="match status" value="1"/>
</dbReference>
<evidence type="ECO:0000256" key="15">
    <source>
        <dbReference type="ARBA" id="ARBA00058857"/>
    </source>
</evidence>
<dbReference type="STRING" id="27835.A0A158R350"/>
<dbReference type="InterPro" id="IPR036465">
    <property type="entry name" value="vWFA_dom_sf"/>
</dbReference>
<evidence type="ECO:0000256" key="1">
    <source>
        <dbReference type="ARBA" id="ARBA00004123"/>
    </source>
</evidence>
<dbReference type="PANTHER" id="PTHR10857:SF106">
    <property type="entry name" value="C2 DOMAIN-CONTAINING PROTEIN"/>
    <property type="match status" value="1"/>
</dbReference>
<evidence type="ECO:0000256" key="14">
    <source>
        <dbReference type="ARBA" id="ARBA00023242"/>
    </source>
</evidence>
<comment type="subcellular location">
    <subcellularLocation>
        <location evidence="3">Cell junction</location>
        <location evidence="3">Focal adhesion</location>
    </subcellularLocation>
    <subcellularLocation>
        <location evidence="2">Cell membrane</location>
    </subcellularLocation>
    <subcellularLocation>
        <location evidence="4">Cytoplasm</location>
    </subcellularLocation>
    <subcellularLocation>
        <location evidence="1">Nucleus</location>
    </subcellularLocation>
</comment>
<evidence type="ECO:0000256" key="11">
    <source>
        <dbReference type="ARBA" id="ARBA00022837"/>
    </source>
</evidence>
<evidence type="ECO:0000256" key="17">
    <source>
        <dbReference type="ARBA" id="ARBA00074834"/>
    </source>
</evidence>
<evidence type="ECO:0000256" key="9">
    <source>
        <dbReference type="ARBA" id="ARBA00022723"/>
    </source>
</evidence>
<reference evidence="20 21" key="2">
    <citation type="submission" date="2018-11" db="EMBL/GenBank/DDBJ databases">
        <authorList>
            <consortium name="Pathogen Informatics"/>
        </authorList>
    </citation>
    <scope>NUCLEOTIDE SEQUENCE [LARGE SCALE GENOMIC DNA]</scope>
</reference>
<evidence type="ECO:0000256" key="13">
    <source>
        <dbReference type="ARBA" id="ARBA00023136"/>
    </source>
</evidence>
<dbReference type="GO" id="GO:0005925">
    <property type="term" value="C:focal adhesion"/>
    <property type="evidence" value="ECO:0007669"/>
    <property type="project" value="UniProtKB-SubCell"/>
</dbReference>
<dbReference type="Pfam" id="PF00168">
    <property type="entry name" value="C2"/>
    <property type="match status" value="2"/>
</dbReference>
<dbReference type="SUPFAM" id="SSF53300">
    <property type="entry name" value="vWA-like"/>
    <property type="match status" value="1"/>
</dbReference>
<feature type="domain" description="C2" evidence="19">
    <location>
        <begin position="1"/>
        <end position="126"/>
    </location>
</feature>
<keyword evidence="10" id="KW-0677">Repeat</keyword>